<name>A0ABQ7XK73_BRANA</name>
<accession>A0ABQ7XK73</accession>
<protein>
    <submittedName>
        <fullName evidence="1">Uncharacterized protein</fullName>
    </submittedName>
</protein>
<evidence type="ECO:0000313" key="2">
    <source>
        <dbReference type="Proteomes" id="UP000824890"/>
    </source>
</evidence>
<gene>
    <name evidence="1" type="ORF">HID58_007954</name>
</gene>
<proteinExistence type="predicted"/>
<dbReference type="EMBL" id="JAGKQM010000071">
    <property type="protein sequence ID" value="KAH0855493.1"/>
    <property type="molecule type" value="Genomic_DNA"/>
</dbReference>
<dbReference type="Proteomes" id="UP000824890">
    <property type="component" value="Unassembled WGS sequence"/>
</dbReference>
<comment type="caution">
    <text evidence="1">The sequence shown here is derived from an EMBL/GenBank/DDBJ whole genome shotgun (WGS) entry which is preliminary data.</text>
</comment>
<sequence length="80" mass="8757">MSSDTQTISQKQSVVEVLQDQGIVSDATVEQVGLLSTCHDDILKNCNEIVPMSGEEEFNSPVQVTPLFRSSSRHPKPSIL</sequence>
<organism evidence="1 2">
    <name type="scientific">Brassica napus</name>
    <name type="common">Rape</name>
    <dbReference type="NCBI Taxonomy" id="3708"/>
    <lineage>
        <taxon>Eukaryota</taxon>
        <taxon>Viridiplantae</taxon>
        <taxon>Streptophyta</taxon>
        <taxon>Embryophyta</taxon>
        <taxon>Tracheophyta</taxon>
        <taxon>Spermatophyta</taxon>
        <taxon>Magnoliopsida</taxon>
        <taxon>eudicotyledons</taxon>
        <taxon>Gunneridae</taxon>
        <taxon>Pentapetalae</taxon>
        <taxon>rosids</taxon>
        <taxon>malvids</taxon>
        <taxon>Brassicales</taxon>
        <taxon>Brassicaceae</taxon>
        <taxon>Brassiceae</taxon>
        <taxon>Brassica</taxon>
    </lineage>
</organism>
<evidence type="ECO:0000313" key="1">
    <source>
        <dbReference type="EMBL" id="KAH0855493.1"/>
    </source>
</evidence>
<reference evidence="1 2" key="1">
    <citation type="submission" date="2021-05" db="EMBL/GenBank/DDBJ databases">
        <title>Genome Assembly of Synthetic Allotetraploid Brassica napus Reveals Homoeologous Exchanges between Subgenomes.</title>
        <authorList>
            <person name="Davis J.T."/>
        </authorList>
    </citation>
    <scope>NUCLEOTIDE SEQUENCE [LARGE SCALE GENOMIC DNA]</scope>
    <source>
        <strain evidence="2">cv. Da-Ae</strain>
        <tissue evidence="1">Seedling</tissue>
    </source>
</reference>
<keyword evidence="2" id="KW-1185">Reference proteome</keyword>